<reference evidence="5" key="1">
    <citation type="submission" date="2021-06" db="EMBL/GenBank/DDBJ databases">
        <authorList>
            <person name="Huq M.A."/>
        </authorList>
    </citation>
    <scope>NUCLEOTIDE SEQUENCE</scope>
    <source>
        <strain evidence="5">MAH-26</strain>
    </source>
</reference>
<keyword evidence="2" id="KW-0238">DNA-binding</keyword>
<feature type="domain" description="HTH araC/xylS-type" evidence="4">
    <location>
        <begin position="153"/>
        <end position="253"/>
    </location>
</feature>
<evidence type="ECO:0000256" key="1">
    <source>
        <dbReference type="ARBA" id="ARBA00023015"/>
    </source>
</evidence>
<dbReference type="Pfam" id="PF12833">
    <property type="entry name" value="HTH_18"/>
    <property type="match status" value="1"/>
</dbReference>
<keyword evidence="3" id="KW-0804">Transcription</keyword>
<dbReference type="PROSITE" id="PS01124">
    <property type="entry name" value="HTH_ARAC_FAMILY_2"/>
    <property type="match status" value="1"/>
</dbReference>
<gene>
    <name evidence="5" type="ORF">KTO63_23920</name>
</gene>
<evidence type="ECO:0000256" key="2">
    <source>
        <dbReference type="ARBA" id="ARBA00023125"/>
    </source>
</evidence>
<dbReference type="InterPro" id="IPR050204">
    <property type="entry name" value="AraC_XylS_family_regulators"/>
</dbReference>
<sequence length="257" mass="29051">MNAERYSPSAILQPFVKTYMIIESEGSMVNRVLPDTSIVMAFVCTGKVSHENNNEVKELQSAMLTGIRKTSRLINYARNTSVLLVIFKDAGAAAFIKEPLHMLYTESVPLDNFVERQSLRDIQEQLGEAGNNAERIRIVERFLIERLRNVPAETILLEAVKRIQFAKGAVKIKDVIKDLPVSVDAFEKKFRHMVGVGPKQFAGIVRLRCIIDNYSPDSSLTSAAYEGGYFDQSHFIKDFKAFTGQSPKDFFKSPLHW</sequence>
<dbReference type="PANTHER" id="PTHR46796:SF13">
    <property type="entry name" value="HTH-TYPE TRANSCRIPTIONAL ACTIVATOR RHAS"/>
    <property type="match status" value="1"/>
</dbReference>
<dbReference type="AlphaFoldDB" id="A0A9E2SEG4"/>
<evidence type="ECO:0000259" key="4">
    <source>
        <dbReference type="PROSITE" id="PS01124"/>
    </source>
</evidence>
<accession>A0A9E2SEG4</accession>
<organism evidence="5 6">
    <name type="scientific">Pinibacter aurantiacus</name>
    <dbReference type="NCBI Taxonomy" id="2851599"/>
    <lineage>
        <taxon>Bacteria</taxon>
        <taxon>Pseudomonadati</taxon>
        <taxon>Bacteroidota</taxon>
        <taxon>Chitinophagia</taxon>
        <taxon>Chitinophagales</taxon>
        <taxon>Chitinophagaceae</taxon>
        <taxon>Pinibacter</taxon>
    </lineage>
</organism>
<dbReference type="GO" id="GO:0043565">
    <property type="term" value="F:sequence-specific DNA binding"/>
    <property type="evidence" value="ECO:0007669"/>
    <property type="project" value="InterPro"/>
</dbReference>
<evidence type="ECO:0000256" key="3">
    <source>
        <dbReference type="ARBA" id="ARBA00023163"/>
    </source>
</evidence>
<protein>
    <submittedName>
        <fullName evidence="5">Helix-turn-helix domain-containing protein</fullName>
    </submittedName>
</protein>
<proteinExistence type="predicted"/>
<dbReference type="GO" id="GO:0003700">
    <property type="term" value="F:DNA-binding transcription factor activity"/>
    <property type="evidence" value="ECO:0007669"/>
    <property type="project" value="InterPro"/>
</dbReference>
<keyword evidence="6" id="KW-1185">Reference proteome</keyword>
<dbReference type="SMART" id="SM00342">
    <property type="entry name" value="HTH_ARAC"/>
    <property type="match status" value="1"/>
</dbReference>
<evidence type="ECO:0000313" key="6">
    <source>
        <dbReference type="Proteomes" id="UP000812270"/>
    </source>
</evidence>
<comment type="caution">
    <text evidence="5">The sequence shown here is derived from an EMBL/GenBank/DDBJ whole genome shotgun (WGS) entry which is preliminary data.</text>
</comment>
<dbReference type="InterPro" id="IPR046532">
    <property type="entry name" value="DUF6597"/>
</dbReference>
<name>A0A9E2SEG4_9BACT</name>
<dbReference type="Pfam" id="PF20240">
    <property type="entry name" value="DUF6597"/>
    <property type="match status" value="1"/>
</dbReference>
<dbReference type="InterPro" id="IPR018060">
    <property type="entry name" value="HTH_AraC"/>
</dbReference>
<dbReference type="Proteomes" id="UP000812270">
    <property type="component" value="Unassembled WGS sequence"/>
</dbReference>
<dbReference type="PANTHER" id="PTHR46796">
    <property type="entry name" value="HTH-TYPE TRANSCRIPTIONAL ACTIVATOR RHAS-RELATED"/>
    <property type="match status" value="1"/>
</dbReference>
<dbReference type="EMBL" id="JAHSPG010000018">
    <property type="protein sequence ID" value="MBV4360234.1"/>
    <property type="molecule type" value="Genomic_DNA"/>
</dbReference>
<keyword evidence="1" id="KW-0805">Transcription regulation</keyword>
<dbReference type="RefSeq" id="WP_217794504.1">
    <property type="nucleotide sequence ID" value="NZ_JAHSPG010000018.1"/>
</dbReference>
<evidence type="ECO:0000313" key="5">
    <source>
        <dbReference type="EMBL" id="MBV4360234.1"/>
    </source>
</evidence>